<name>A0A482WE28_ASBVE</name>
<dbReference type="PANTHER" id="PTHR24366">
    <property type="entry name" value="IG(IMMUNOGLOBULIN) AND LRR(LEUCINE RICH REPEAT) DOMAINS"/>
    <property type="match status" value="1"/>
</dbReference>
<evidence type="ECO:0000313" key="5">
    <source>
        <dbReference type="Proteomes" id="UP000292052"/>
    </source>
</evidence>
<dbReference type="PANTHER" id="PTHR24366:SF96">
    <property type="entry name" value="LEUCINE RICH REPEAT CONTAINING 53"/>
    <property type="match status" value="1"/>
</dbReference>
<proteinExistence type="predicted"/>
<comment type="caution">
    <text evidence="4">The sequence shown here is derived from an EMBL/GenBank/DDBJ whole genome shotgun (WGS) entry which is preliminary data.</text>
</comment>
<dbReference type="InterPro" id="IPR001611">
    <property type="entry name" value="Leu-rich_rpt"/>
</dbReference>
<keyword evidence="1" id="KW-0433">Leucine-rich repeat</keyword>
<dbReference type="OrthoDB" id="676979at2759"/>
<accession>A0A482WE28</accession>
<dbReference type="SMART" id="SM00369">
    <property type="entry name" value="LRR_TYP"/>
    <property type="match status" value="6"/>
</dbReference>
<feature type="signal peptide" evidence="3">
    <location>
        <begin position="1"/>
        <end position="18"/>
    </location>
</feature>
<dbReference type="STRING" id="1661398.A0A482WE28"/>
<dbReference type="Proteomes" id="UP000292052">
    <property type="component" value="Unassembled WGS sequence"/>
</dbReference>
<dbReference type="InterPro" id="IPR032675">
    <property type="entry name" value="LRR_dom_sf"/>
</dbReference>
<dbReference type="InterPro" id="IPR003591">
    <property type="entry name" value="Leu-rich_rpt_typical-subtyp"/>
</dbReference>
<organism evidence="4 5">
    <name type="scientific">Asbolus verrucosus</name>
    <name type="common">Desert ironclad beetle</name>
    <dbReference type="NCBI Taxonomy" id="1661398"/>
    <lineage>
        <taxon>Eukaryota</taxon>
        <taxon>Metazoa</taxon>
        <taxon>Ecdysozoa</taxon>
        <taxon>Arthropoda</taxon>
        <taxon>Hexapoda</taxon>
        <taxon>Insecta</taxon>
        <taxon>Pterygota</taxon>
        <taxon>Neoptera</taxon>
        <taxon>Endopterygota</taxon>
        <taxon>Coleoptera</taxon>
        <taxon>Polyphaga</taxon>
        <taxon>Cucujiformia</taxon>
        <taxon>Tenebrionidae</taxon>
        <taxon>Pimeliinae</taxon>
        <taxon>Asbolus</taxon>
    </lineage>
</organism>
<gene>
    <name evidence="4" type="ORF">BDFB_007639</name>
</gene>
<evidence type="ECO:0000256" key="2">
    <source>
        <dbReference type="ARBA" id="ARBA00022737"/>
    </source>
</evidence>
<keyword evidence="5" id="KW-1185">Reference proteome</keyword>
<evidence type="ECO:0000313" key="4">
    <source>
        <dbReference type="EMBL" id="RZC42658.1"/>
    </source>
</evidence>
<dbReference type="Pfam" id="PF13855">
    <property type="entry name" value="LRR_8"/>
    <property type="match status" value="1"/>
</dbReference>
<evidence type="ECO:0000256" key="1">
    <source>
        <dbReference type="ARBA" id="ARBA00022614"/>
    </source>
</evidence>
<reference evidence="4 5" key="1">
    <citation type="submission" date="2017-03" db="EMBL/GenBank/DDBJ databases">
        <title>Genome of the blue death feigning beetle - Asbolus verrucosus.</title>
        <authorList>
            <person name="Rider S.D."/>
        </authorList>
    </citation>
    <scope>NUCLEOTIDE SEQUENCE [LARGE SCALE GENOMIC DNA]</scope>
    <source>
        <strain evidence="4">Butters</strain>
        <tissue evidence="4">Head and leg muscle</tissue>
    </source>
</reference>
<evidence type="ECO:0000256" key="3">
    <source>
        <dbReference type="SAM" id="SignalP"/>
    </source>
</evidence>
<dbReference type="SUPFAM" id="SSF52058">
    <property type="entry name" value="L domain-like"/>
    <property type="match status" value="1"/>
</dbReference>
<feature type="chain" id="PRO_5019805444" evidence="3">
    <location>
        <begin position="19"/>
        <end position="320"/>
    </location>
</feature>
<sequence>MLAKLFFISLCLFGGAKANILLTFKNVMLTCETDNDVEELAFVTSITANRLKPHLPSGQDCSKIAIEHSMIPILYDGSLADITRVNILLLEDNKIEQIQPGAFRNLKVQEGMSLKFNRLTEIRSGVFNDIQVPFLYLSYNYISRIDRDAFDNMTSLRSLYLDNNKLAYIDSNWFKNTPQLRKLVLQQNTIDYIPAFAFNNLAMSRYHSPEVDLSNNLIRLINRDAFKRERQWSRFNFVSLAHNEVQDLSLDWLKNVEIKTLDLSYNRIMCLNRGGLAGANSVNYVDGNPWICTCLQEVKQKEFKKYGQVVAEEAFKRCQI</sequence>
<keyword evidence="2" id="KW-0677">Repeat</keyword>
<dbReference type="AlphaFoldDB" id="A0A482WE28"/>
<dbReference type="Gene3D" id="3.80.10.10">
    <property type="entry name" value="Ribonuclease Inhibitor"/>
    <property type="match status" value="2"/>
</dbReference>
<protein>
    <submittedName>
        <fullName evidence="4">LRR 8 domain containing protein</fullName>
    </submittedName>
</protein>
<keyword evidence="3" id="KW-0732">Signal</keyword>
<dbReference type="EMBL" id="QDEB01006228">
    <property type="protein sequence ID" value="RZC42658.1"/>
    <property type="molecule type" value="Genomic_DNA"/>
</dbReference>